<dbReference type="Proteomes" id="UP000246702">
    <property type="component" value="Unassembled WGS sequence"/>
</dbReference>
<keyword evidence="2" id="KW-1133">Transmembrane helix</keyword>
<protein>
    <submittedName>
        <fullName evidence="3">Uncharacterized protein</fullName>
    </submittedName>
</protein>
<keyword evidence="4" id="KW-1185">Reference proteome</keyword>
<organism evidence="3 4">
    <name type="scientific">Aspergillus sclerotioniger CBS 115572</name>
    <dbReference type="NCBI Taxonomy" id="1450535"/>
    <lineage>
        <taxon>Eukaryota</taxon>
        <taxon>Fungi</taxon>
        <taxon>Dikarya</taxon>
        <taxon>Ascomycota</taxon>
        <taxon>Pezizomycotina</taxon>
        <taxon>Eurotiomycetes</taxon>
        <taxon>Eurotiomycetidae</taxon>
        <taxon>Eurotiales</taxon>
        <taxon>Aspergillaceae</taxon>
        <taxon>Aspergillus</taxon>
        <taxon>Aspergillus subgen. Circumdati</taxon>
    </lineage>
</organism>
<dbReference type="RefSeq" id="XP_025463966.1">
    <property type="nucleotide sequence ID" value="XM_025616506.1"/>
</dbReference>
<gene>
    <name evidence="3" type="ORF">BO94DRAFT_605837</name>
</gene>
<accession>A0A317VP10</accession>
<dbReference type="OrthoDB" id="4941332at2759"/>
<proteinExistence type="predicted"/>
<comment type="caution">
    <text evidence="3">The sequence shown here is derived from an EMBL/GenBank/DDBJ whole genome shotgun (WGS) entry which is preliminary data.</text>
</comment>
<dbReference type="AlphaFoldDB" id="A0A317VP10"/>
<feature type="transmembrane region" description="Helical" evidence="2">
    <location>
        <begin position="261"/>
        <end position="280"/>
    </location>
</feature>
<dbReference type="STRING" id="1450535.A0A317VP10"/>
<keyword evidence="2" id="KW-0812">Transmembrane</keyword>
<feature type="compositionally biased region" description="Polar residues" evidence="1">
    <location>
        <begin position="345"/>
        <end position="357"/>
    </location>
</feature>
<feature type="transmembrane region" description="Helical" evidence="2">
    <location>
        <begin position="87"/>
        <end position="107"/>
    </location>
</feature>
<dbReference type="EMBL" id="MSFK01000029">
    <property type="protein sequence ID" value="PWY75339.1"/>
    <property type="molecule type" value="Genomic_DNA"/>
</dbReference>
<evidence type="ECO:0000256" key="2">
    <source>
        <dbReference type="SAM" id="Phobius"/>
    </source>
</evidence>
<evidence type="ECO:0000256" key="1">
    <source>
        <dbReference type="SAM" id="MobiDB-lite"/>
    </source>
</evidence>
<evidence type="ECO:0000313" key="4">
    <source>
        <dbReference type="Proteomes" id="UP000246702"/>
    </source>
</evidence>
<dbReference type="GeneID" id="37118649"/>
<sequence length="357" mass="39981">MAWRSFIISFQLTVTTWYIYPAWEVLTLQSLRNNYASLKQKFGTLQALVLLLMLPNATQIVDRVEKHVLSAKSDEAIVLRKSTTEDCTMLAVAAAIVAQVAISALVLEDLDKVHWTVEAAFSLSLTAGGLSVFYACLIQQRLNSCLTTDDVKDFFSRVSTSARLREFEQALDDMASQMRKMDVGDEMTSVHEKVTRLESMIKDFKSANRWKSVSFLSILMVKAPTLLMKYALGSFIVGLGISFGCLAFSDVGSQKPQGRYLALFTVYIVTSCLGLFIYYVPSILKDLELSTARRHTRFIRSKIPREHLQNETQVLESISALRSSDQQETYGERQSNEVKSCAEGLQNTDGSQPKSSD</sequence>
<feature type="transmembrane region" description="Helical" evidence="2">
    <location>
        <begin position="230"/>
        <end position="249"/>
    </location>
</feature>
<reference evidence="3 4" key="1">
    <citation type="submission" date="2016-12" db="EMBL/GenBank/DDBJ databases">
        <title>The genomes of Aspergillus section Nigri reveals drivers in fungal speciation.</title>
        <authorList>
            <consortium name="DOE Joint Genome Institute"/>
            <person name="Vesth T.C."/>
            <person name="Nybo J."/>
            <person name="Theobald S."/>
            <person name="Brandl J."/>
            <person name="Frisvad J.C."/>
            <person name="Nielsen K.F."/>
            <person name="Lyhne E.K."/>
            <person name="Kogle M.E."/>
            <person name="Kuo A."/>
            <person name="Riley R."/>
            <person name="Clum A."/>
            <person name="Nolan M."/>
            <person name="Lipzen A."/>
            <person name="Salamov A."/>
            <person name="Henrissat B."/>
            <person name="Wiebenga A."/>
            <person name="De Vries R.P."/>
            <person name="Grigoriev I.V."/>
            <person name="Mortensen U.H."/>
            <person name="Andersen M.R."/>
            <person name="Baker S.E."/>
        </authorList>
    </citation>
    <scope>NUCLEOTIDE SEQUENCE [LARGE SCALE GENOMIC DNA]</scope>
    <source>
        <strain evidence="3 4">CBS 115572</strain>
    </source>
</reference>
<feature type="transmembrane region" description="Helical" evidence="2">
    <location>
        <begin position="119"/>
        <end position="137"/>
    </location>
</feature>
<name>A0A317VP10_9EURO</name>
<keyword evidence="2" id="KW-0472">Membrane</keyword>
<feature type="region of interest" description="Disordered" evidence="1">
    <location>
        <begin position="321"/>
        <end position="357"/>
    </location>
</feature>
<evidence type="ECO:0000313" key="3">
    <source>
        <dbReference type="EMBL" id="PWY75339.1"/>
    </source>
</evidence>